<dbReference type="GO" id="GO:0046872">
    <property type="term" value="F:metal ion binding"/>
    <property type="evidence" value="ECO:0007669"/>
    <property type="project" value="UniProtKB-KW"/>
</dbReference>
<keyword evidence="6 13" id="KW-0479">Metal-binding</keyword>
<evidence type="ECO:0000256" key="7">
    <source>
        <dbReference type="ARBA" id="ARBA00022741"/>
    </source>
</evidence>
<evidence type="ECO:0000259" key="16">
    <source>
        <dbReference type="Pfam" id="PF20750"/>
    </source>
</evidence>
<feature type="binding site" evidence="13">
    <location>
        <position position="106"/>
    </location>
    <ligand>
        <name>Mg(2+)</name>
        <dbReference type="ChEBI" id="CHEBI:18420"/>
        <label>1</label>
        <note>catalytic</note>
    </ligand>
</feature>
<dbReference type="InterPro" id="IPR014492">
    <property type="entry name" value="PolyA_polymerase"/>
</dbReference>
<comment type="function">
    <text evidence="11">Polymerase that creates the 3'-poly(A) tail of mRNA's.</text>
</comment>
<feature type="binding site" evidence="12">
    <location>
        <begin position="93"/>
        <end position="95"/>
    </location>
    <ligand>
        <name>ATP</name>
        <dbReference type="ChEBI" id="CHEBI:30616"/>
    </ligand>
</feature>
<keyword evidence="7 11" id="KW-0547">Nucleotide-binding</keyword>
<dbReference type="InterPro" id="IPR007010">
    <property type="entry name" value="PolA_pol_RNA-bd_dom"/>
</dbReference>
<keyword evidence="8 11" id="KW-0067">ATP-binding</keyword>
<dbReference type="OrthoDB" id="412748at2759"/>
<reference evidence="17" key="1">
    <citation type="submission" date="2021-01" db="EMBL/GenBank/DDBJ databases">
        <title>Adiantum capillus-veneris genome.</title>
        <authorList>
            <person name="Fang Y."/>
            <person name="Liao Q."/>
        </authorList>
    </citation>
    <scope>NUCLEOTIDE SEQUENCE</scope>
    <source>
        <strain evidence="17">H3</strain>
        <tissue evidence="17">Leaf</tissue>
    </source>
</reference>
<dbReference type="GO" id="GO:0031123">
    <property type="term" value="P:RNA 3'-end processing"/>
    <property type="evidence" value="ECO:0007669"/>
    <property type="project" value="InterPro"/>
</dbReference>
<dbReference type="GO" id="GO:0005524">
    <property type="term" value="F:ATP binding"/>
    <property type="evidence" value="ECO:0007669"/>
    <property type="project" value="UniProtKB-UniRule"/>
</dbReference>
<comment type="cofactor">
    <cofactor evidence="13">
        <name>Mg(2+)</name>
        <dbReference type="ChEBI" id="CHEBI:18420"/>
    </cofactor>
    <text evidence="13">Binds 2 magnesium ions. Also active with manganese.</text>
</comment>
<dbReference type="Gene3D" id="3.30.460.10">
    <property type="entry name" value="Beta Polymerase, domain 2"/>
    <property type="match status" value="1"/>
</dbReference>
<evidence type="ECO:0000256" key="11">
    <source>
        <dbReference type="PIRNR" id="PIRNR018425"/>
    </source>
</evidence>
<dbReference type="FunFam" id="3.30.460.10:FF:000002">
    <property type="entry name" value="Poly(A) polymerase alpha, putative"/>
    <property type="match status" value="1"/>
</dbReference>
<dbReference type="GO" id="GO:0006397">
    <property type="term" value="P:mRNA processing"/>
    <property type="evidence" value="ECO:0007669"/>
    <property type="project" value="UniProtKB-KW"/>
</dbReference>
<gene>
    <name evidence="17" type="ORF">GOP47_0014624</name>
</gene>
<sequence>MMASPSPKNEHQFGITAALSLSEPSDIDLTRNQDLEKFLAQAGLRESQEEAILRERALGQLDKIMKLWVRKVCANKGYKGQLLELANAKIFTFGSYRLGVHSPGADIDTLCIGPCYATREEDFFIVLHSMLWAMQEVTELHAVPDAHVPVLKFKFDGISIDLLYARLATWVIPENLDISQDSILCSMDEQSVRSLNGCRVADQILQLVPDVETLRTTLRCIRLWARRRGVYSNVTGFLGGISWALLVARICQLYPKAVPSMLVSRFFRVYTQWKWPNPVMLCKIDTGTLHLAVWDARKNPKDRTHVMPIITPSYPCMNSSYNVSLSTRKVLMEQFEFGNGVCQAVELRHADWSLLFQDYPFFSAYKNYLQIDVMAFCEDDLRTWKGWVESRLRRLTLQIERNTSGIVQCHLHPFSYVDFSKSVHHTAFFMGLSCSQERKEFDLHEPVEEFKIFVSSAFRQKPGMEICVSHVRRKQIPIFVFQEGDQSSRPQRCAIKASNSSKFEGCKKEEEGSLLSGQMFNVSQQSVYTLHKRHKVGTSSRDGVSSSHAVSQEIIDNFEAGEIRKSSEREVQGCLLASNHQLKDETTGSKMQDRESRMVLTASRKHNMNAKLRMGSHLVEWSGVSVIAVKGHYLESGSHSHDVQMCTDPGRNEFRGYFLGGKTSGRDWKHLTR</sequence>
<dbReference type="SUPFAM" id="SSF55003">
    <property type="entry name" value="PAP/Archaeal CCA-adding enzyme, C-terminal domain"/>
    <property type="match status" value="1"/>
</dbReference>
<keyword evidence="4 11" id="KW-0507">mRNA processing</keyword>
<evidence type="ECO:0000256" key="4">
    <source>
        <dbReference type="ARBA" id="ARBA00022664"/>
    </source>
</evidence>
<dbReference type="GO" id="GO:0003723">
    <property type="term" value="F:RNA binding"/>
    <property type="evidence" value="ECO:0007669"/>
    <property type="project" value="UniProtKB-UniRule"/>
</dbReference>
<comment type="catalytic activity">
    <reaction evidence="11">
        <text>RNA(n) + ATP = RNA(n)-3'-adenine ribonucleotide + diphosphate</text>
        <dbReference type="Rhea" id="RHEA:11332"/>
        <dbReference type="Rhea" id="RHEA-COMP:14527"/>
        <dbReference type="Rhea" id="RHEA-COMP:17347"/>
        <dbReference type="ChEBI" id="CHEBI:30616"/>
        <dbReference type="ChEBI" id="CHEBI:33019"/>
        <dbReference type="ChEBI" id="CHEBI:140395"/>
        <dbReference type="ChEBI" id="CHEBI:173115"/>
        <dbReference type="EC" id="2.7.7.19"/>
    </reaction>
</comment>
<evidence type="ECO:0000256" key="12">
    <source>
        <dbReference type="PIRSR" id="PIRSR018425-1"/>
    </source>
</evidence>
<keyword evidence="18" id="KW-1185">Reference proteome</keyword>
<comment type="caution">
    <text evidence="17">The sequence shown here is derived from an EMBL/GenBank/DDBJ whole genome shotgun (WGS) entry which is preliminary data.</text>
</comment>
<evidence type="ECO:0000256" key="5">
    <source>
        <dbReference type="ARBA" id="ARBA00022679"/>
    </source>
</evidence>
<dbReference type="GO" id="GO:1990817">
    <property type="term" value="F:poly(A) RNA polymerase activity"/>
    <property type="evidence" value="ECO:0007669"/>
    <property type="project" value="UniProtKB-UniRule"/>
</dbReference>
<feature type="binding site" evidence="13">
    <location>
        <position position="106"/>
    </location>
    <ligand>
        <name>Mg(2+)</name>
        <dbReference type="ChEBI" id="CHEBI:18420"/>
        <label>2</label>
        <note>catalytic</note>
    </ligand>
</feature>
<feature type="binding site" evidence="12">
    <location>
        <position position="231"/>
    </location>
    <ligand>
        <name>ATP</name>
        <dbReference type="ChEBI" id="CHEBI:30616"/>
    </ligand>
</feature>
<feature type="domain" description="Poly(A) polymerase central" evidence="15">
    <location>
        <begin position="214"/>
        <end position="357"/>
    </location>
</feature>
<feature type="binding site" evidence="13">
    <location>
        <position position="108"/>
    </location>
    <ligand>
        <name>Mg(2+)</name>
        <dbReference type="ChEBI" id="CHEBI:18420"/>
        <label>1</label>
        <note>catalytic</note>
    </ligand>
</feature>
<feature type="binding site" evidence="13">
    <location>
        <position position="161"/>
    </location>
    <ligand>
        <name>Mg(2+)</name>
        <dbReference type="ChEBI" id="CHEBI:18420"/>
        <label>2</label>
        <note>catalytic</note>
    </ligand>
</feature>
<proteinExistence type="inferred from homology"/>
<dbReference type="EMBL" id="JABFUD020000014">
    <property type="protein sequence ID" value="KAI5070281.1"/>
    <property type="molecule type" value="Genomic_DNA"/>
</dbReference>
<dbReference type="Pfam" id="PF04926">
    <property type="entry name" value="PAP_RNA-bind"/>
    <property type="match status" value="2"/>
</dbReference>
<evidence type="ECO:0000313" key="17">
    <source>
        <dbReference type="EMBL" id="KAI5070281.1"/>
    </source>
</evidence>
<dbReference type="Gene3D" id="1.10.1410.10">
    <property type="match status" value="1"/>
</dbReference>
<dbReference type="SUPFAM" id="SSF81301">
    <property type="entry name" value="Nucleotidyltransferase"/>
    <property type="match status" value="1"/>
</dbReference>
<keyword evidence="5 11" id="KW-0808">Transferase</keyword>
<dbReference type="Gene3D" id="3.30.70.590">
    <property type="entry name" value="Poly(A) polymerase predicted RNA binding domain"/>
    <property type="match status" value="2"/>
</dbReference>
<dbReference type="Pfam" id="PF20750">
    <property type="entry name" value="PAP_NTPase"/>
    <property type="match status" value="1"/>
</dbReference>
<feature type="domain" description="Poly(A) polymerase nucleotidyltransferase" evidence="16">
    <location>
        <begin position="14"/>
        <end position="208"/>
    </location>
</feature>
<dbReference type="InterPro" id="IPR043519">
    <property type="entry name" value="NT_sf"/>
</dbReference>
<dbReference type="CDD" id="cd05402">
    <property type="entry name" value="NT_PAP_TUTase"/>
    <property type="match status" value="1"/>
</dbReference>
<protein>
    <recommendedName>
        <fullName evidence="11">Poly(A) polymerase</fullName>
        <ecNumber evidence="11">2.7.7.19</ecNumber>
    </recommendedName>
</protein>
<comment type="subcellular location">
    <subcellularLocation>
        <location evidence="2 11">Nucleus</location>
    </subcellularLocation>
</comment>
<dbReference type="PIRSF" id="PIRSF018425">
    <property type="entry name" value="PolyA_polymerase"/>
    <property type="match status" value="1"/>
</dbReference>
<feature type="binding site" evidence="12">
    <location>
        <begin position="106"/>
        <end position="108"/>
    </location>
    <ligand>
        <name>ATP</name>
        <dbReference type="ChEBI" id="CHEBI:30616"/>
    </ligand>
</feature>
<organism evidence="17 18">
    <name type="scientific">Adiantum capillus-veneris</name>
    <name type="common">Maidenhair fern</name>
    <dbReference type="NCBI Taxonomy" id="13818"/>
    <lineage>
        <taxon>Eukaryota</taxon>
        <taxon>Viridiplantae</taxon>
        <taxon>Streptophyta</taxon>
        <taxon>Embryophyta</taxon>
        <taxon>Tracheophyta</taxon>
        <taxon>Polypodiopsida</taxon>
        <taxon>Polypodiidae</taxon>
        <taxon>Polypodiales</taxon>
        <taxon>Pteridineae</taxon>
        <taxon>Pteridaceae</taxon>
        <taxon>Vittarioideae</taxon>
        <taxon>Adiantum</taxon>
    </lineage>
</organism>
<accession>A0A9D4ULY7</accession>
<dbReference type="EC" id="2.7.7.19" evidence="11"/>
<evidence type="ECO:0000256" key="9">
    <source>
        <dbReference type="ARBA" id="ARBA00022842"/>
    </source>
</evidence>
<dbReference type="AlphaFoldDB" id="A0A9D4ULY7"/>
<evidence type="ECO:0000313" key="18">
    <source>
        <dbReference type="Proteomes" id="UP000886520"/>
    </source>
</evidence>
<comment type="cofactor">
    <cofactor evidence="1">
        <name>Mn(2+)</name>
        <dbReference type="ChEBI" id="CHEBI:29035"/>
    </cofactor>
</comment>
<feature type="domain" description="Poly(A) polymerase RNA-binding" evidence="14">
    <location>
        <begin position="420"/>
        <end position="488"/>
    </location>
</feature>
<evidence type="ECO:0000259" key="14">
    <source>
        <dbReference type="Pfam" id="PF04926"/>
    </source>
</evidence>
<evidence type="ECO:0000256" key="3">
    <source>
        <dbReference type="ARBA" id="ARBA00010912"/>
    </source>
</evidence>
<evidence type="ECO:0000256" key="2">
    <source>
        <dbReference type="ARBA" id="ARBA00004123"/>
    </source>
</evidence>
<dbReference type="SUPFAM" id="SSF81631">
    <property type="entry name" value="PAP/OAS1 substrate-binding domain"/>
    <property type="match status" value="1"/>
</dbReference>
<comment type="similarity">
    <text evidence="3 11">Belongs to the poly(A) polymerase family.</text>
</comment>
<evidence type="ECO:0000256" key="13">
    <source>
        <dbReference type="PIRSR" id="PIRSR018425-2"/>
    </source>
</evidence>
<evidence type="ECO:0000259" key="15">
    <source>
        <dbReference type="Pfam" id="PF04928"/>
    </source>
</evidence>
<keyword evidence="9 13" id="KW-0460">Magnesium</keyword>
<name>A0A9D4ULY7_ADICA</name>
<evidence type="ECO:0000256" key="6">
    <source>
        <dbReference type="ARBA" id="ARBA00022723"/>
    </source>
</evidence>
<dbReference type="PANTHER" id="PTHR10682:SF22">
    <property type="entry name" value="POLYNUCLEOTIDE ADENYLYLTRANSFERASE"/>
    <property type="match status" value="1"/>
</dbReference>
<dbReference type="FunFam" id="1.10.1410.10:FF:000001">
    <property type="entry name" value="Putative poly(A) polymerase gamma"/>
    <property type="match status" value="1"/>
</dbReference>
<keyword evidence="10 11" id="KW-0539">Nucleus</keyword>
<dbReference type="InterPro" id="IPR007012">
    <property type="entry name" value="PolA_pol_cen_dom"/>
</dbReference>
<evidence type="ECO:0000256" key="1">
    <source>
        <dbReference type="ARBA" id="ARBA00001936"/>
    </source>
</evidence>
<dbReference type="InterPro" id="IPR011068">
    <property type="entry name" value="NuclTrfase_I-like_C"/>
</dbReference>
<dbReference type="GO" id="GO:0005634">
    <property type="term" value="C:nucleus"/>
    <property type="evidence" value="ECO:0007669"/>
    <property type="project" value="UniProtKB-SubCell"/>
</dbReference>
<feature type="domain" description="Poly(A) polymerase RNA-binding" evidence="14">
    <location>
        <begin position="361"/>
        <end position="411"/>
    </location>
</feature>
<feature type="binding site" evidence="12">
    <location>
        <position position="161"/>
    </location>
    <ligand>
        <name>ATP</name>
        <dbReference type="ChEBI" id="CHEBI:30616"/>
    </ligand>
</feature>
<feature type="binding site" evidence="13">
    <location>
        <position position="108"/>
    </location>
    <ligand>
        <name>Mg(2+)</name>
        <dbReference type="ChEBI" id="CHEBI:18420"/>
        <label>2</label>
        <note>catalytic</note>
    </ligand>
</feature>
<dbReference type="Proteomes" id="UP000886520">
    <property type="component" value="Chromosome 14"/>
</dbReference>
<dbReference type="InterPro" id="IPR048840">
    <property type="entry name" value="PolA_pol_NTPase"/>
</dbReference>
<evidence type="ECO:0000256" key="10">
    <source>
        <dbReference type="ARBA" id="ARBA00023242"/>
    </source>
</evidence>
<dbReference type="Pfam" id="PF04928">
    <property type="entry name" value="PAP_central"/>
    <property type="match status" value="1"/>
</dbReference>
<dbReference type="PANTHER" id="PTHR10682">
    <property type="entry name" value="POLY A POLYMERASE"/>
    <property type="match status" value="1"/>
</dbReference>
<evidence type="ECO:0000256" key="8">
    <source>
        <dbReference type="ARBA" id="ARBA00022840"/>
    </source>
</evidence>